<gene>
    <name evidence="2" type="ORF">EU556_03565</name>
</gene>
<accession>A0A4Z0PBF0</accession>
<evidence type="ECO:0008006" key="4">
    <source>
        <dbReference type="Google" id="ProtNLM"/>
    </source>
</evidence>
<comment type="caution">
    <text evidence="2">The sequence shown here is derived from an EMBL/GenBank/DDBJ whole genome shotgun (WGS) entry which is preliminary data.</text>
</comment>
<dbReference type="AlphaFoldDB" id="A0A4Z0PBF0"/>
<proteinExistence type="predicted"/>
<reference evidence="2 3" key="1">
    <citation type="submission" date="2019-04" db="EMBL/GenBank/DDBJ databases">
        <authorList>
            <person name="Feng G."/>
            <person name="Zhang J."/>
            <person name="Zhu H."/>
        </authorList>
    </citation>
    <scope>NUCLEOTIDE SEQUENCE [LARGE SCALE GENOMIC DNA]</scope>
    <source>
        <strain evidence="2 3">92R-1</strain>
    </source>
</reference>
<feature type="chain" id="PRO_5021473263" description="Outer membrane protein with beta-barrel domain" evidence="1">
    <location>
        <begin position="20"/>
        <end position="445"/>
    </location>
</feature>
<dbReference type="OrthoDB" id="921445at2"/>
<dbReference type="Proteomes" id="UP000298337">
    <property type="component" value="Unassembled WGS sequence"/>
</dbReference>
<keyword evidence="3" id="KW-1185">Reference proteome</keyword>
<name>A0A4Z0PBF0_9BACT</name>
<keyword evidence="1" id="KW-0732">Signal</keyword>
<dbReference type="EMBL" id="SRLA01000001">
    <property type="protein sequence ID" value="TGE09914.1"/>
    <property type="molecule type" value="Genomic_DNA"/>
</dbReference>
<feature type="signal peptide" evidence="1">
    <location>
        <begin position="1"/>
        <end position="19"/>
    </location>
</feature>
<evidence type="ECO:0000256" key="1">
    <source>
        <dbReference type="SAM" id="SignalP"/>
    </source>
</evidence>
<evidence type="ECO:0000313" key="2">
    <source>
        <dbReference type="EMBL" id="TGE09914.1"/>
    </source>
</evidence>
<dbReference type="RefSeq" id="WP_135431081.1">
    <property type="nucleotide sequence ID" value="NZ_SRLA01000001.1"/>
</dbReference>
<evidence type="ECO:0000313" key="3">
    <source>
        <dbReference type="Proteomes" id="UP000298337"/>
    </source>
</evidence>
<protein>
    <recommendedName>
        <fullName evidence="4">Outer membrane protein with beta-barrel domain</fullName>
    </recommendedName>
</protein>
<sequence length="445" mass="50115">MKKVLLVNILLLISVIAQAQTFEPGYVVLSTGDTLRGEIQNDFWEEPPSEIRFRRGTEDLIYMAADLQSVCLSKSRLLRSALVPIDRFAQVRVDRLTRGTPKRQLLEVVLADVWVDGPASLLGITIDASKHFFVRREQQPYLEMAERLCLTERNGRQYIADANNYHAQLLQYFGDCPSAVKMAATASFTAKDLTRVVQTYNQECSAARHLGTEAITEQVPRPKAAMLVGLTAGLRYNSLRLSTSPMQQPTLGNDALKGLNDDGRSHLQLGTYLDLVLPGRRLALHTAVVGALYGRRGSITLPSQYALRTGVYDWRGLNAAFQFGLRGLLPVAPNLRVLVGFGYEINTFWRTKSYTNLNPTYYGQEFLYGFRGTALPYMEAGFRYKRYTFAGTVRTYETEYFTHRFKSSTGEDLAIDYIYTPISLSAGISYQLNRNTDKFPTSKQL</sequence>
<organism evidence="2 3">
    <name type="scientific">Hymenobacter fodinae</name>
    <dbReference type="NCBI Taxonomy" id="2510796"/>
    <lineage>
        <taxon>Bacteria</taxon>
        <taxon>Pseudomonadati</taxon>
        <taxon>Bacteroidota</taxon>
        <taxon>Cytophagia</taxon>
        <taxon>Cytophagales</taxon>
        <taxon>Hymenobacteraceae</taxon>
        <taxon>Hymenobacter</taxon>
    </lineage>
</organism>